<dbReference type="InterPro" id="IPR003111">
    <property type="entry name" value="Lon_prtase_N"/>
</dbReference>
<name>A0A9K3LUM5_9STRA</name>
<evidence type="ECO:0000256" key="1">
    <source>
        <dbReference type="SAM" id="MobiDB-lite"/>
    </source>
</evidence>
<proteinExistence type="predicted"/>
<dbReference type="Proteomes" id="UP000693970">
    <property type="component" value="Unassembled WGS sequence"/>
</dbReference>
<protein>
    <submittedName>
        <fullName evidence="3">ATP-dependent protease La LON substrate-binding domain containing protein</fullName>
    </submittedName>
</protein>
<accession>A0A9K3LUM5</accession>
<reference evidence="3" key="2">
    <citation type="submission" date="2021-04" db="EMBL/GenBank/DDBJ databases">
        <authorList>
            <person name="Podell S."/>
        </authorList>
    </citation>
    <scope>NUCLEOTIDE SEQUENCE</scope>
    <source>
        <strain evidence="3">Hildebrandi</strain>
    </source>
</reference>
<keyword evidence="3" id="KW-0378">Hydrolase</keyword>
<gene>
    <name evidence="3" type="ORF">IV203_030996</name>
</gene>
<dbReference type="EMBL" id="JAGRRH010000006">
    <property type="protein sequence ID" value="KAG7368253.1"/>
    <property type="molecule type" value="Genomic_DNA"/>
</dbReference>
<organism evidence="3 4">
    <name type="scientific">Nitzschia inconspicua</name>
    <dbReference type="NCBI Taxonomy" id="303405"/>
    <lineage>
        <taxon>Eukaryota</taxon>
        <taxon>Sar</taxon>
        <taxon>Stramenopiles</taxon>
        <taxon>Ochrophyta</taxon>
        <taxon>Bacillariophyta</taxon>
        <taxon>Bacillariophyceae</taxon>
        <taxon>Bacillariophycidae</taxon>
        <taxon>Bacillariales</taxon>
        <taxon>Bacillariaceae</taxon>
        <taxon>Nitzschia</taxon>
    </lineage>
</organism>
<reference evidence="3" key="1">
    <citation type="journal article" date="2021" name="Sci. Rep.">
        <title>Diploid genomic architecture of Nitzschia inconspicua, an elite biomass production diatom.</title>
        <authorList>
            <person name="Oliver A."/>
            <person name="Podell S."/>
            <person name="Pinowska A."/>
            <person name="Traller J.C."/>
            <person name="Smith S.R."/>
            <person name="McClure R."/>
            <person name="Beliaev A."/>
            <person name="Bohutskyi P."/>
            <person name="Hill E.A."/>
            <person name="Rabines A."/>
            <person name="Zheng H."/>
            <person name="Allen L.Z."/>
            <person name="Kuo A."/>
            <person name="Grigoriev I.V."/>
            <person name="Allen A.E."/>
            <person name="Hazlebeck D."/>
            <person name="Allen E.E."/>
        </authorList>
    </citation>
    <scope>NUCLEOTIDE SEQUENCE</scope>
    <source>
        <strain evidence="3">Hildebrandi</strain>
    </source>
</reference>
<keyword evidence="3" id="KW-0645">Protease</keyword>
<evidence type="ECO:0000259" key="2">
    <source>
        <dbReference type="Pfam" id="PF02190"/>
    </source>
</evidence>
<dbReference type="AlphaFoldDB" id="A0A9K3LUM5"/>
<dbReference type="Pfam" id="PF02190">
    <property type="entry name" value="LON_substr_bdg"/>
    <property type="match status" value="1"/>
</dbReference>
<dbReference type="GO" id="GO:0006508">
    <property type="term" value="P:proteolysis"/>
    <property type="evidence" value="ECO:0007669"/>
    <property type="project" value="UniProtKB-KW"/>
</dbReference>
<feature type="region of interest" description="Disordered" evidence="1">
    <location>
        <begin position="1"/>
        <end position="25"/>
    </location>
</feature>
<evidence type="ECO:0000313" key="3">
    <source>
        <dbReference type="EMBL" id="KAG7368253.1"/>
    </source>
</evidence>
<sequence length="301" mass="34001">MTNFSGRTALIAPQRSGDPNKQHRSLATANCRCSVSPQRMMPIFGMLCLVTFTFTPWLPTVTAFSTACSISISRHYAEKDITVTRRSPFRLSMSPMDGDTNDDGTDDFSTMMASLHSRFKEIQDKETKIPLVVLDSMLPRQVLRVQVRNELMMDLVRDCLQREHPFFGMLGMARLRSGQQIHLTQGVEVEILKDELEFQQNDGGQGEKEGGMKLALRAGRRFQIEGEIENAGGGWTEARVTFLDSEQEERTEIENGKDPTVVARAISRARELTSPNMNMPNNLSLVDRWIELAKENERQEG</sequence>
<comment type="caution">
    <text evidence="3">The sequence shown here is derived from an EMBL/GenBank/DDBJ whole genome shotgun (WGS) entry which is preliminary data.</text>
</comment>
<feature type="domain" description="Lon N-terminal" evidence="2">
    <location>
        <begin position="129"/>
        <end position="269"/>
    </location>
</feature>
<evidence type="ECO:0000313" key="4">
    <source>
        <dbReference type="Proteomes" id="UP000693970"/>
    </source>
</evidence>
<dbReference type="GO" id="GO:0008233">
    <property type="term" value="F:peptidase activity"/>
    <property type="evidence" value="ECO:0007669"/>
    <property type="project" value="UniProtKB-KW"/>
</dbReference>
<keyword evidence="4" id="KW-1185">Reference proteome</keyword>